<protein>
    <submittedName>
        <fullName evidence="7">GH26</fullName>
    </submittedName>
</protein>
<evidence type="ECO:0000256" key="1">
    <source>
        <dbReference type="ARBA" id="ARBA00007754"/>
    </source>
</evidence>
<feature type="active site" description="Proton donor" evidence="4">
    <location>
        <position position="141"/>
    </location>
</feature>
<proteinExistence type="inferred from homology"/>
<sequence>MSLRRLTLVALASLCAIGLVVDAAAACERVDVTGTSRQLLGAYVNPDETWNGLADDERKVSTFESEIGRALDIDMHYYRWDDAFPTALEEWDAAGCRVPMISWAGTDLDSILSGRYDSLIRARARAVQRFNHKIFLRWGYEMNGDWWDWTATRSPDAATKFVSAWRRINRIFRSARASNTIWVWAPNETGGDPLKDPRPYYPGDDVVDWIGIDGYNWGSSMSASSWRSFGTIFGPLYGVFAGRKPLMISETASSEHGGDKAAWIDDLAQALPHQFPAVRAVVWFHANKETDWRVNSTPAALAAFRRFASTTKQP</sequence>
<dbReference type="PANTHER" id="PTHR40079:SF4">
    <property type="entry name" value="GH26 DOMAIN-CONTAINING PROTEIN-RELATED"/>
    <property type="match status" value="1"/>
</dbReference>
<keyword evidence="2 4" id="KW-0378">Hydrolase</keyword>
<dbReference type="GO" id="GO:0016985">
    <property type="term" value="F:mannan endo-1,4-beta-mannosidase activity"/>
    <property type="evidence" value="ECO:0007669"/>
    <property type="project" value="InterPro"/>
</dbReference>
<dbReference type="InterPro" id="IPR017853">
    <property type="entry name" value="GH"/>
</dbReference>
<dbReference type="EMBL" id="CADCVQ010000069">
    <property type="protein sequence ID" value="CAA9494293.1"/>
    <property type="molecule type" value="Genomic_DNA"/>
</dbReference>
<dbReference type="InterPro" id="IPR000805">
    <property type="entry name" value="Glyco_hydro_26"/>
</dbReference>
<dbReference type="PROSITE" id="PS51764">
    <property type="entry name" value="GH26"/>
    <property type="match status" value="1"/>
</dbReference>
<evidence type="ECO:0000259" key="6">
    <source>
        <dbReference type="PROSITE" id="PS51764"/>
    </source>
</evidence>
<reference evidence="7" key="1">
    <citation type="submission" date="2020-02" db="EMBL/GenBank/DDBJ databases">
        <authorList>
            <person name="Meier V. D."/>
        </authorList>
    </citation>
    <scope>NUCLEOTIDE SEQUENCE</scope>
    <source>
        <strain evidence="7">AVDCRST_MAG67</strain>
    </source>
</reference>
<keyword evidence="5" id="KW-0732">Signal</keyword>
<evidence type="ECO:0000313" key="7">
    <source>
        <dbReference type="EMBL" id="CAA9494293.1"/>
    </source>
</evidence>
<dbReference type="InterPro" id="IPR022790">
    <property type="entry name" value="GH26_dom"/>
</dbReference>
<feature type="domain" description="GH26" evidence="6">
    <location>
        <begin position="21"/>
        <end position="314"/>
    </location>
</feature>
<evidence type="ECO:0000256" key="4">
    <source>
        <dbReference type="PROSITE-ProRule" id="PRU01100"/>
    </source>
</evidence>
<feature type="active site" description="Nucleophile" evidence="4">
    <location>
        <position position="250"/>
    </location>
</feature>
<dbReference type="PANTHER" id="PTHR40079">
    <property type="entry name" value="MANNAN ENDO-1,4-BETA-MANNOSIDASE E-RELATED"/>
    <property type="match status" value="1"/>
</dbReference>
<comment type="similarity">
    <text evidence="1 4">Belongs to the glycosyl hydrolase 26 family.</text>
</comment>
<gene>
    <name evidence="7" type="ORF">AVDCRST_MAG67-1534</name>
</gene>
<name>A0A6J4SBB3_9ACTN</name>
<feature type="chain" id="PRO_5027005538" evidence="5">
    <location>
        <begin position="26"/>
        <end position="314"/>
    </location>
</feature>
<dbReference type="GO" id="GO:0006080">
    <property type="term" value="P:substituted mannan metabolic process"/>
    <property type="evidence" value="ECO:0007669"/>
    <property type="project" value="InterPro"/>
</dbReference>
<evidence type="ECO:0000256" key="3">
    <source>
        <dbReference type="ARBA" id="ARBA00023295"/>
    </source>
</evidence>
<dbReference type="AlphaFoldDB" id="A0A6J4SBB3"/>
<dbReference type="Gene3D" id="3.20.20.80">
    <property type="entry name" value="Glycosidases"/>
    <property type="match status" value="1"/>
</dbReference>
<accession>A0A6J4SBB3</accession>
<dbReference type="SUPFAM" id="SSF51445">
    <property type="entry name" value="(Trans)glycosidases"/>
    <property type="match status" value="1"/>
</dbReference>
<feature type="signal peptide" evidence="5">
    <location>
        <begin position="1"/>
        <end position="25"/>
    </location>
</feature>
<evidence type="ECO:0000256" key="5">
    <source>
        <dbReference type="SAM" id="SignalP"/>
    </source>
</evidence>
<evidence type="ECO:0000256" key="2">
    <source>
        <dbReference type="ARBA" id="ARBA00022801"/>
    </source>
</evidence>
<organism evidence="7">
    <name type="scientific">uncultured Solirubrobacteraceae bacterium</name>
    <dbReference type="NCBI Taxonomy" id="1162706"/>
    <lineage>
        <taxon>Bacteria</taxon>
        <taxon>Bacillati</taxon>
        <taxon>Actinomycetota</taxon>
        <taxon>Thermoleophilia</taxon>
        <taxon>Solirubrobacterales</taxon>
        <taxon>Solirubrobacteraceae</taxon>
        <taxon>environmental samples</taxon>
    </lineage>
</organism>
<dbReference type="Pfam" id="PF02156">
    <property type="entry name" value="Glyco_hydro_26"/>
    <property type="match status" value="1"/>
</dbReference>
<keyword evidence="3 4" id="KW-0326">Glycosidase</keyword>